<organism evidence="5 6">
    <name type="scientific">Nonomuraea maheshkhaliensis</name>
    <dbReference type="NCBI Taxonomy" id="419590"/>
    <lineage>
        <taxon>Bacteria</taxon>
        <taxon>Bacillati</taxon>
        <taxon>Actinomycetota</taxon>
        <taxon>Actinomycetes</taxon>
        <taxon>Streptosporangiales</taxon>
        <taxon>Streptosporangiaceae</taxon>
        <taxon>Nonomuraea</taxon>
    </lineage>
</organism>
<dbReference type="Gene3D" id="2.30.110.10">
    <property type="entry name" value="Electron Transport, Fmn-binding Protein, Chain A"/>
    <property type="match status" value="1"/>
</dbReference>
<comment type="similarity">
    <text evidence="3">Belongs to the flavoredoxin family.</text>
</comment>
<sequence length="189" mass="20955">MNPAGFTPYPLEQVHRLIEPGPVLLVSTFDGRRANLMTNGFNMPVSHQPPLIALIVGPWDHSHTALRESGQCVLAIPSIDLAAQVVDAGNTSGRDTDKWRRFSFTPIPAATVDAPLVAECFANLECTVADDRLADDHHLWILKAERAWIDPDRRGAGEFHHRGDGTFSANAATVDLRHRMTKWQHLTHD</sequence>
<dbReference type="Proteomes" id="UP001500064">
    <property type="component" value="Unassembled WGS sequence"/>
</dbReference>
<evidence type="ECO:0000313" key="6">
    <source>
        <dbReference type="Proteomes" id="UP001500064"/>
    </source>
</evidence>
<evidence type="ECO:0000259" key="4">
    <source>
        <dbReference type="SMART" id="SM00903"/>
    </source>
</evidence>
<evidence type="ECO:0000256" key="1">
    <source>
        <dbReference type="ARBA" id="ARBA00001917"/>
    </source>
</evidence>
<reference evidence="5 6" key="1">
    <citation type="journal article" date="2019" name="Int. J. Syst. Evol. Microbiol.">
        <title>The Global Catalogue of Microorganisms (GCM) 10K type strain sequencing project: providing services to taxonomists for standard genome sequencing and annotation.</title>
        <authorList>
            <consortium name="The Broad Institute Genomics Platform"/>
            <consortium name="The Broad Institute Genome Sequencing Center for Infectious Disease"/>
            <person name="Wu L."/>
            <person name="Ma J."/>
        </authorList>
    </citation>
    <scope>NUCLEOTIDE SEQUENCE [LARGE SCALE GENOMIC DNA]</scope>
    <source>
        <strain evidence="5 6">JCM 13929</strain>
    </source>
</reference>
<dbReference type="PANTHER" id="PTHR43567">
    <property type="entry name" value="FLAVOREDOXIN-RELATED-RELATED"/>
    <property type="match status" value="1"/>
</dbReference>
<name>A0ABN2F2M2_9ACTN</name>
<gene>
    <name evidence="5" type="ORF">GCM10009733_024340</name>
</gene>
<comment type="caution">
    <text evidence="5">The sequence shown here is derived from an EMBL/GenBank/DDBJ whole genome shotgun (WGS) entry which is preliminary data.</text>
</comment>
<evidence type="ECO:0000256" key="2">
    <source>
        <dbReference type="ARBA" id="ARBA00022630"/>
    </source>
</evidence>
<dbReference type="InterPro" id="IPR002563">
    <property type="entry name" value="Flavin_Rdtase-like_dom"/>
</dbReference>
<dbReference type="InterPro" id="IPR012349">
    <property type="entry name" value="Split_barrel_FMN-bd"/>
</dbReference>
<feature type="domain" description="Flavin reductase like" evidence="4">
    <location>
        <begin position="16"/>
        <end position="166"/>
    </location>
</feature>
<dbReference type="Pfam" id="PF01613">
    <property type="entry name" value="Flavin_Reduct"/>
    <property type="match status" value="1"/>
</dbReference>
<dbReference type="InterPro" id="IPR052174">
    <property type="entry name" value="Flavoredoxin"/>
</dbReference>
<evidence type="ECO:0000256" key="3">
    <source>
        <dbReference type="ARBA" id="ARBA00038054"/>
    </source>
</evidence>
<protein>
    <submittedName>
        <fullName evidence="5">Flavin reductase family protein</fullName>
    </submittedName>
</protein>
<dbReference type="EMBL" id="BAAAMU010000013">
    <property type="protein sequence ID" value="GAA1626735.1"/>
    <property type="molecule type" value="Genomic_DNA"/>
</dbReference>
<dbReference type="SMART" id="SM00903">
    <property type="entry name" value="Flavin_Reduct"/>
    <property type="match status" value="1"/>
</dbReference>
<proteinExistence type="inferred from homology"/>
<comment type="cofactor">
    <cofactor evidence="1">
        <name>FMN</name>
        <dbReference type="ChEBI" id="CHEBI:58210"/>
    </cofactor>
</comment>
<keyword evidence="6" id="KW-1185">Reference proteome</keyword>
<dbReference type="SUPFAM" id="SSF50475">
    <property type="entry name" value="FMN-binding split barrel"/>
    <property type="match status" value="1"/>
</dbReference>
<dbReference type="RefSeq" id="WP_346104110.1">
    <property type="nucleotide sequence ID" value="NZ_BAAAMU010000013.1"/>
</dbReference>
<evidence type="ECO:0000313" key="5">
    <source>
        <dbReference type="EMBL" id="GAA1626735.1"/>
    </source>
</evidence>
<keyword evidence="2" id="KW-0285">Flavoprotein</keyword>
<accession>A0ABN2F2M2</accession>
<dbReference type="PANTHER" id="PTHR43567:SF1">
    <property type="entry name" value="FLAVOREDOXIN"/>
    <property type="match status" value="1"/>
</dbReference>